<evidence type="ECO:0000313" key="1">
    <source>
        <dbReference type="EMBL" id="SPZ94625.1"/>
    </source>
</evidence>
<gene>
    <name evidence="1" type="ORF">NCTC11343_05435</name>
</gene>
<proteinExistence type="predicted"/>
<name>A0A2X2K3D1_SPHMU</name>
<accession>A0A2X2K3D1</accession>
<reference evidence="1 2" key="1">
    <citation type="submission" date="2018-06" db="EMBL/GenBank/DDBJ databases">
        <authorList>
            <consortium name="Pathogen Informatics"/>
            <person name="Doyle S."/>
        </authorList>
    </citation>
    <scope>NUCLEOTIDE SEQUENCE [LARGE SCALE GENOMIC DNA]</scope>
    <source>
        <strain evidence="1 2">NCTC11343</strain>
    </source>
</reference>
<evidence type="ECO:0008006" key="3">
    <source>
        <dbReference type="Google" id="ProtNLM"/>
    </source>
</evidence>
<sequence>MFFVKGSPDQQDITPRFVSNATAIHLKIHYSFQLKSGIGYTPLAAKLDRILDLLQEQQYTELHKLTGTMTIHEVAYFLSKSVRTIERRIAKGLLKATYKEGNADLFLKKDVVQLYVAEYKKWPRQMP</sequence>
<organism evidence="1 2">
    <name type="scientific">Sphingobacterium multivorum</name>
    <dbReference type="NCBI Taxonomy" id="28454"/>
    <lineage>
        <taxon>Bacteria</taxon>
        <taxon>Pseudomonadati</taxon>
        <taxon>Bacteroidota</taxon>
        <taxon>Sphingobacteriia</taxon>
        <taxon>Sphingobacteriales</taxon>
        <taxon>Sphingobacteriaceae</taxon>
        <taxon>Sphingobacterium</taxon>
    </lineage>
</organism>
<evidence type="ECO:0000313" key="2">
    <source>
        <dbReference type="Proteomes" id="UP000251241"/>
    </source>
</evidence>
<dbReference type="EMBL" id="UAUU01000011">
    <property type="protein sequence ID" value="SPZ94625.1"/>
    <property type="molecule type" value="Genomic_DNA"/>
</dbReference>
<dbReference type="RefSeq" id="WP_070561185.1">
    <property type="nucleotide sequence ID" value="NZ_CP068086.1"/>
</dbReference>
<dbReference type="Proteomes" id="UP000251241">
    <property type="component" value="Unassembled WGS sequence"/>
</dbReference>
<protein>
    <recommendedName>
        <fullName evidence="3">Helix-turn-helix domain-containing protein</fullName>
    </recommendedName>
</protein>
<dbReference type="GeneID" id="97180226"/>
<dbReference type="AlphaFoldDB" id="A0A2X2K3D1"/>